<keyword evidence="7" id="KW-0131">Cell cycle</keyword>
<evidence type="ECO:0000256" key="1">
    <source>
        <dbReference type="ARBA" id="ARBA00004123"/>
    </source>
</evidence>
<dbReference type="Gene3D" id="1.10.8.60">
    <property type="match status" value="1"/>
</dbReference>
<keyword evidence="5" id="KW-0067">ATP-binding</keyword>
<name>A0AAP0L384_9MAGN</name>
<dbReference type="GO" id="GO:0005524">
    <property type="term" value="F:ATP binding"/>
    <property type="evidence" value="ECO:0007669"/>
    <property type="project" value="UniProtKB-KW"/>
</dbReference>
<gene>
    <name evidence="8" type="ORF">Syun_003127</name>
</gene>
<evidence type="ECO:0000256" key="3">
    <source>
        <dbReference type="ARBA" id="ARBA00022741"/>
    </source>
</evidence>
<accession>A0AAP0L384</accession>
<dbReference type="PANTHER" id="PTHR12172:SF1">
    <property type="entry name" value="P-LOOP CONTAINING NUCLEOSIDE TRIPHOSPHATE HYDROLASES SUPERFAMILY PROTEIN"/>
    <property type="match status" value="1"/>
</dbReference>
<evidence type="ECO:0000256" key="5">
    <source>
        <dbReference type="ARBA" id="ARBA00022840"/>
    </source>
</evidence>
<evidence type="ECO:0000256" key="2">
    <source>
        <dbReference type="ARBA" id="ARBA00006168"/>
    </source>
</evidence>
<organism evidence="8 9">
    <name type="scientific">Stephania yunnanensis</name>
    <dbReference type="NCBI Taxonomy" id="152371"/>
    <lineage>
        <taxon>Eukaryota</taxon>
        <taxon>Viridiplantae</taxon>
        <taxon>Streptophyta</taxon>
        <taxon>Embryophyta</taxon>
        <taxon>Tracheophyta</taxon>
        <taxon>Spermatophyta</taxon>
        <taxon>Magnoliopsida</taxon>
        <taxon>Ranunculales</taxon>
        <taxon>Menispermaceae</taxon>
        <taxon>Menispermoideae</taxon>
        <taxon>Cissampelideae</taxon>
        <taxon>Stephania</taxon>
    </lineage>
</organism>
<evidence type="ECO:0000256" key="4">
    <source>
        <dbReference type="ARBA" id="ARBA00022763"/>
    </source>
</evidence>
<evidence type="ECO:0000256" key="6">
    <source>
        <dbReference type="ARBA" id="ARBA00023242"/>
    </source>
</evidence>
<comment type="subcellular location">
    <subcellularLocation>
        <location evidence="1">Nucleus</location>
    </subcellularLocation>
</comment>
<dbReference type="Gene3D" id="3.40.50.300">
    <property type="entry name" value="P-loop containing nucleotide triphosphate hydrolases"/>
    <property type="match status" value="1"/>
</dbReference>
<evidence type="ECO:0000256" key="7">
    <source>
        <dbReference type="ARBA" id="ARBA00023306"/>
    </source>
</evidence>
<evidence type="ECO:0000313" key="8">
    <source>
        <dbReference type="EMBL" id="KAK9162225.1"/>
    </source>
</evidence>
<dbReference type="GO" id="GO:0033314">
    <property type="term" value="P:mitotic DNA replication checkpoint signaling"/>
    <property type="evidence" value="ECO:0007669"/>
    <property type="project" value="TreeGrafter"/>
</dbReference>
<dbReference type="GO" id="GO:0005634">
    <property type="term" value="C:nucleus"/>
    <property type="evidence" value="ECO:0007669"/>
    <property type="project" value="UniProtKB-SubCell"/>
</dbReference>
<proteinExistence type="inferred from homology"/>
<keyword evidence="6" id="KW-0539">Nucleus</keyword>
<dbReference type="GO" id="GO:0003682">
    <property type="term" value="F:chromatin binding"/>
    <property type="evidence" value="ECO:0007669"/>
    <property type="project" value="TreeGrafter"/>
</dbReference>
<dbReference type="AlphaFoldDB" id="A0AAP0L384"/>
<keyword evidence="4" id="KW-0227">DNA damage</keyword>
<protein>
    <recommendedName>
        <fullName evidence="10">AAA+ ATPase domain-containing protein</fullName>
    </recommendedName>
</protein>
<dbReference type="InterPro" id="IPR004582">
    <property type="entry name" value="Checkpoint_prot_Rad17_Rad24"/>
</dbReference>
<keyword evidence="9" id="KW-1185">Reference proteome</keyword>
<comment type="similarity">
    <text evidence="2">Belongs to the rad17/RAD24 family.</text>
</comment>
<dbReference type="GO" id="GO:0000077">
    <property type="term" value="P:DNA damage checkpoint signaling"/>
    <property type="evidence" value="ECO:0007669"/>
    <property type="project" value="TreeGrafter"/>
</dbReference>
<sequence length="1133" mass="126698">MVNYNSDTVKDVVQQSDRSPEAVFDLRLEAKLAAEENARMSTGKQTHPFFSLWKVGKNCQRASATVEVDNNQCSLLPDSESNVLHPIHVFEMRQDDSVSLDWKNWKFRDDYSLASTSPENQCSSLFERLTEPLKLDTCPAISNYDGICFRPDASLLSHFPTQVENSGPVIAEISPVAGQHSQNLNDLKLHQIYHDCNLEHPQEGFLNGRTMPYYCCHGDQLESSLWTDKYQPKKASEVCGNNESVQFLNEWLGSWRERYSGVRKNSKCDSHTFIQDEYSLEEGDSDTESMDGASSRNVLLITGPVGSGKSASIYACASEQGFEVIEVSASDWRNGAHVKQKFGAGLESLGLNKWSRSLIGPVNSRRKDVVDFLETQQSNSSVQEVDNGEIELISELCKEDLELSHVNDIVKDNMNDCRGADKTLILFEDVDTVFREDRGFISTIQQMAESTKWPMILTSNSKDPELPDKLNRLKLCFASPTPKELFSLLDMVCAAENTSVQPQLLELLIRCCQGDIRKSLLLLQFWCQGNWNNADKKLKSASGALQFDLDVGHGLLPNIFPEGFSSQLSEIVEKEISKVLCGVKENISLLEVVEDDESSDQETHDDFTMVIKRKKEAMLNMNCYNQDAIVFSTQFDSVADLSNSSGPPVAFTRRTARQRANTVLSSCSGDELIGNDSLVDLNIQPGAPSNGVLLDGSIDLYPYILPAEDCADISTDQLHQSDRIILQEELYYCSQEEKRHLHDTLRSIDVSCVPESSFVPETEIDNGVELPSKTVSCGYFPFTTDVSSRAQSFQSPAILDEKRDDNTIAMPFKILQTAFESTNNIVGESVHGDEEVGDSQNGHPTVLRSFQVMDECSRADFNRASTSGEDPWCLLRTHSVQNLWNKLRIHHEGLKLYATSEDRNAAEIVKVASGMTDLLSMADILYGCCSPLYSFDSTAAPCIEPNVSYCYDEQLKMTSTMVEHGFCYFAKESTARESHLGLKNKEDLEQGKLPRTTNTKVEGTVVAPERNVIIQKCANSEKEWPRTDVTLEREIKVHLYDMVQTVVPSKLYLASKGAAFHEYLSSLGHISKLEASRVSEGINKTKRRRNRTHAANHYLSTGPFTLSPEDVSFLARQTCYGKAQLATTNTSYR</sequence>
<dbReference type="GO" id="GO:0006281">
    <property type="term" value="P:DNA repair"/>
    <property type="evidence" value="ECO:0007669"/>
    <property type="project" value="InterPro"/>
</dbReference>
<dbReference type="GO" id="GO:0003689">
    <property type="term" value="F:DNA clamp loader activity"/>
    <property type="evidence" value="ECO:0007669"/>
    <property type="project" value="TreeGrafter"/>
</dbReference>
<keyword evidence="3" id="KW-0547">Nucleotide-binding</keyword>
<dbReference type="Proteomes" id="UP001420932">
    <property type="component" value="Unassembled WGS sequence"/>
</dbReference>
<dbReference type="InterPro" id="IPR027417">
    <property type="entry name" value="P-loop_NTPase"/>
</dbReference>
<evidence type="ECO:0008006" key="10">
    <source>
        <dbReference type="Google" id="ProtNLM"/>
    </source>
</evidence>
<comment type="caution">
    <text evidence="8">The sequence shown here is derived from an EMBL/GenBank/DDBJ whole genome shotgun (WGS) entry which is preliminary data.</text>
</comment>
<reference evidence="8 9" key="1">
    <citation type="submission" date="2024-01" db="EMBL/GenBank/DDBJ databases">
        <title>Genome assemblies of Stephania.</title>
        <authorList>
            <person name="Yang L."/>
        </authorList>
    </citation>
    <scope>NUCLEOTIDE SEQUENCE [LARGE SCALE GENOMIC DNA]</scope>
    <source>
        <strain evidence="8">YNDBR</strain>
        <tissue evidence="8">Leaf</tissue>
    </source>
</reference>
<dbReference type="EMBL" id="JBBNAF010000002">
    <property type="protein sequence ID" value="KAK9162225.1"/>
    <property type="molecule type" value="Genomic_DNA"/>
</dbReference>
<dbReference type="SUPFAM" id="SSF52540">
    <property type="entry name" value="P-loop containing nucleoside triphosphate hydrolases"/>
    <property type="match status" value="1"/>
</dbReference>
<dbReference type="PANTHER" id="PTHR12172">
    <property type="entry name" value="CELL CYCLE CHECKPOINT PROTEIN RAD17"/>
    <property type="match status" value="1"/>
</dbReference>
<evidence type="ECO:0000313" key="9">
    <source>
        <dbReference type="Proteomes" id="UP001420932"/>
    </source>
</evidence>